<dbReference type="EMBL" id="BOOF01000005">
    <property type="protein sequence ID" value="GIH60840.1"/>
    <property type="molecule type" value="Genomic_DNA"/>
</dbReference>
<dbReference type="Gene3D" id="3.90.76.10">
    <property type="entry name" value="Dipeptide-binding Protein, Domain 1"/>
    <property type="match status" value="1"/>
</dbReference>
<dbReference type="Gene3D" id="3.40.190.10">
    <property type="entry name" value="Periplasmic binding protein-like II"/>
    <property type="match status" value="1"/>
</dbReference>
<dbReference type="PANTHER" id="PTHR30290:SF83">
    <property type="entry name" value="ABC TRANSPORTER SUBSTRATE-BINDING PROTEIN"/>
    <property type="match status" value="1"/>
</dbReference>
<evidence type="ECO:0000256" key="1">
    <source>
        <dbReference type="SAM" id="SignalP"/>
    </source>
</evidence>
<dbReference type="Gene3D" id="3.10.105.10">
    <property type="entry name" value="Dipeptide-binding Protein, Domain 3"/>
    <property type="match status" value="1"/>
</dbReference>
<sequence length="514" mass="56132">MVSRSAAAVLPLVCCLLAVSAPARAESGTGVTVSTCPPYGPLTLGEADACGGDMLDALFTGLVEYDPRTSRASYAVARSISTKDNRRFTVRLREGWTFHDGTEVKAHNFVEAWNRTAMSGNALLFEDIKGFGSRVMSGLKVVDDHTFTIELKRPFGPFTQKLGHVAFSPLPDSALKDPLSLVRKPVGNGPFRAVTWAPGTETVLERYDGYAGRAKARVGKITYRAYSSDEAAYADLLGGRLDYLSQVPAVAALHVAEDLDGRVIKPVVGTVQEIGIPLRLGTNADLRKAVSMAIDRRTITREVFRGSRVPADSFVPPTAEGAKSGACGAFCRYDPALARKYLARAKAKGLRTPASIPLYYNADGVGYEEWVKAIAASVGTVFKGEVTVFPKTVKTFDEFQRATYRGTLKGMFRMGWQLDFPHIQNALGTFASGDGFNFGLYRNPRFDALLRAADREVSRAKAIGLYRRAETMLVRDMPAIPLWFYRDTSGYSRRIAAPRLTPFGWLDPVSLRPA</sequence>
<dbReference type="InterPro" id="IPR000914">
    <property type="entry name" value="SBP_5_dom"/>
</dbReference>
<protein>
    <submittedName>
        <fullName evidence="3">Peptide ABC transporter substrate-binding protein</fullName>
    </submittedName>
</protein>
<evidence type="ECO:0000313" key="3">
    <source>
        <dbReference type="EMBL" id="GIH60840.1"/>
    </source>
</evidence>
<comment type="caution">
    <text evidence="3">The sequence shown here is derived from an EMBL/GenBank/DDBJ whole genome shotgun (WGS) entry which is preliminary data.</text>
</comment>
<dbReference type="Proteomes" id="UP000660454">
    <property type="component" value="Unassembled WGS sequence"/>
</dbReference>
<dbReference type="SUPFAM" id="SSF53850">
    <property type="entry name" value="Periplasmic binding protein-like II"/>
    <property type="match status" value="1"/>
</dbReference>
<evidence type="ECO:0000313" key="4">
    <source>
        <dbReference type="Proteomes" id="UP000660454"/>
    </source>
</evidence>
<feature type="domain" description="Solute-binding protein family 5" evidence="2">
    <location>
        <begin position="76"/>
        <end position="437"/>
    </location>
</feature>
<feature type="signal peptide" evidence="1">
    <location>
        <begin position="1"/>
        <end position="25"/>
    </location>
</feature>
<dbReference type="InterPro" id="IPR039424">
    <property type="entry name" value="SBP_5"/>
</dbReference>
<feature type="chain" id="PRO_5047321683" evidence="1">
    <location>
        <begin position="26"/>
        <end position="514"/>
    </location>
</feature>
<dbReference type="PANTHER" id="PTHR30290">
    <property type="entry name" value="PERIPLASMIC BINDING COMPONENT OF ABC TRANSPORTER"/>
    <property type="match status" value="1"/>
</dbReference>
<dbReference type="CDD" id="cd00995">
    <property type="entry name" value="PBP2_NikA_DppA_OppA_like"/>
    <property type="match status" value="1"/>
</dbReference>
<dbReference type="PIRSF" id="PIRSF002741">
    <property type="entry name" value="MppA"/>
    <property type="match status" value="1"/>
</dbReference>
<keyword evidence="1" id="KW-0732">Signal</keyword>
<name>A0ABQ4GHE3_9ACTN</name>
<dbReference type="RefSeq" id="WP_204047763.1">
    <property type="nucleotide sequence ID" value="NZ_BOOF01000005.1"/>
</dbReference>
<dbReference type="Pfam" id="PF00496">
    <property type="entry name" value="SBP_bac_5"/>
    <property type="match status" value="1"/>
</dbReference>
<keyword evidence="4" id="KW-1185">Reference proteome</keyword>
<reference evidence="3 4" key="1">
    <citation type="submission" date="2021-01" db="EMBL/GenBank/DDBJ databases">
        <title>Whole genome shotgun sequence of Microbispora siamensis NBRC 104113.</title>
        <authorList>
            <person name="Komaki H."/>
            <person name="Tamura T."/>
        </authorList>
    </citation>
    <scope>NUCLEOTIDE SEQUENCE [LARGE SCALE GENOMIC DNA]</scope>
    <source>
        <strain evidence="3 4">NBRC 104113</strain>
    </source>
</reference>
<evidence type="ECO:0000259" key="2">
    <source>
        <dbReference type="Pfam" id="PF00496"/>
    </source>
</evidence>
<proteinExistence type="predicted"/>
<accession>A0ABQ4GHE3</accession>
<organism evidence="3 4">
    <name type="scientific">Microbispora siamensis</name>
    <dbReference type="NCBI Taxonomy" id="564413"/>
    <lineage>
        <taxon>Bacteria</taxon>
        <taxon>Bacillati</taxon>
        <taxon>Actinomycetota</taxon>
        <taxon>Actinomycetes</taxon>
        <taxon>Streptosporangiales</taxon>
        <taxon>Streptosporangiaceae</taxon>
        <taxon>Microbispora</taxon>
    </lineage>
</organism>
<gene>
    <name evidence="3" type="ORF">Msi02_16570</name>
</gene>
<dbReference type="InterPro" id="IPR030678">
    <property type="entry name" value="Peptide/Ni-bd"/>
</dbReference>